<name>A0AAN3SDD3_ECOLX</name>
<protein>
    <submittedName>
        <fullName evidence="2">Uncharacterized protein</fullName>
    </submittedName>
</protein>
<reference evidence="2 3" key="1">
    <citation type="submission" date="2010-09" db="EMBL/GenBank/DDBJ databases">
        <authorList>
            <person name="Weinstock G."/>
            <person name="Sodergren E."/>
            <person name="Clifton S."/>
            <person name="Fulton L."/>
            <person name="Fulton B."/>
            <person name="Courtney L."/>
            <person name="Fronick C."/>
            <person name="Harrison M."/>
            <person name="Strong C."/>
            <person name="Farmer C."/>
            <person name="Delahaunty K."/>
            <person name="Markovic C."/>
            <person name="Hall O."/>
            <person name="Minx P."/>
            <person name="Tomlinson C."/>
            <person name="Mitreva M."/>
            <person name="Hou S."/>
            <person name="Chen J."/>
            <person name="Wollam A."/>
            <person name="Pepin K.H."/>
            <person name="Johnson M."/>
            <person name="Bhonagiri V."/>
            <person name="Zhang X."/>
            <person name="Suruliraj S."/>
            <person name="Warren W."/>
            <person name="Chinwalla A."/>
            <person name="Mardis E.R."/>
            <person name="Wilson R.K."/>
        </authorList>
    </citation>
    <scope>NUCLEOTIDE SEQUENCE [LARGE SCALE GENOMIC DNA]</scope>
    <source>
        <strain evidence="2 3">MS 85-1</strain>
    </source>
</reference>
<dbReference type="EMBL" id="ADWQ01000025">
    <property type="protein sequence ID" value="EFU33772.1"/>
    <property type="molecule type" value="Genomic_DNA"/>
</dbReference>
<gene>
    <name evidence="2" type="ORF">HMPREF9350_04401</name>
</gene>
<feature type="region of interest" description="Disordered" evidence="1">
    <location>
        <begin position="1"/>
        <end position="22"/>
    </location>
</feature>
<dbReference type="Proteomes" id="UP000005056">
    <property type="component" value="Unassembled WGS sequence"/>
</dbReference>
<sequence length="43" mass="5072">MVSSQVRENTDYSPASVKLQSQKRWPRGITWQHAARRWAEEVT</sequence>
<evidence type="ECO:0000313" key="2">
    <source>
        <dbReference type="EMBL" id="EFU33772.1"/>
    </source>
</evidence>
<evidence type="ECO:0000256" key="1">
    <source>
        <dbReference type="SAM" id="MobiDB-lite"/>
    </source>
</evidence>
<comment type="caution">
    <text evidence="2">The sequence shown here is derived from an EMBL/GenBank/DDBJ whole genome shotgun (WGS) entry which is preliminary data.</text>
</comment>
<organism evidence="2 3">
    <name type="scientific">Escherichia coli MS 85-1</name>
    <dbReference type="NCBI Taxonomy" id="679202"/>
    <lineage>
        <taxon>Bacteria</taxon>
        <taxon>Pseudomonadati</taxon>
        <taxon>Pseudomonadota</taxon>
        <taxon>Gammaproteobacteria</taxon>
        <taxon>Enterobacterales</taxon>
        <taxon>Enterobacteriaceae</taxon>
        <taxon>Escherichia</taxon>
    </lineage>
</organism>
<accession>A0AAN3SDD3</accession>
<dbReference type="AlphaFoldDB" id="A0AAN3SDD3"/>
<proteinExistence type="predicted"/>
<evidence type="ECO:0000313" key="3">
    <source>
        <dbReference type="Proteomes" id="UP000005056"/>
    </source>
</evidence>